<dbReference type="OrthoDB" id="1700582at2759"/>
<feature type="region of interest" description="Disordered" evidence="1">
    <location>
        <begin position="669"/>
        <end position="690"/>
    </location>
</feature>
<evidence type="ECO:0000313" key="3">
    <source>
        <dbReference type="Proteomes" id="UP000796880"/>
    </source>
</evidence>
<dbReference type="EMBL" id="VOIH02000003">
    <property type="protein sequence ID" value="KAF3452234.1"/>
    <property type="molecule type" value="Genomic_DNA"/>
</dbReference>
<name>A0A8K0HIA7_9ROSA</name>
<evidence type="ECO:0000256" key="1">
    <source>
        <dbReference type="SAM" id="MobiDB-lite"/>
    </source>
</evidence>
<organism evidence="2 3">
    <name type="scientific">Rhamnella rubrinervis</name>
    <dbReference type="NCBI Taxonomy" id="2594499"/>
    <lineage>
        <taxon>Eukaryota</taxon>
        <taxon>Viridiplantae</taxon>
        <taxon>Streptophyta</taxon>
        <taxon>Embryophyta</taxon>
        <taxon>Tracheophyta</taxon>
        <taxon>Spermatophyta</taxon>
        <taxon>Magnoliopsida</taxon>
        <taxon>eudicotyledons</taxon>
        <taxon>Gunneridae</taxon>
        <taxon>Pentapetalae</taxon>
        <taxon>rosids</taxon>
        <taxon>fabids</taxon>
        <taxon>Rosales</taxon>
        <taxon>Rhamnaceae</taxon>
        <taxon>rhamnoid group</taxon>
        <taxon>Rhamneae</taxon>
        <taxon>Rhamnella</taxon>
    </lineage>
</organism>
<reference evidence="2" key="1">
    <citation type="submission" date="2020-03" db="EMBL/GenBank/DDBJ databases">
        <title>A high-quality chromosome-level genome assembly of a woody plant with both climbing and erect habits, Rhamnella rubrinervis.</title>
        <authorList>
            <person name="Lu Z."/>
            <person name="Yang Y."/>
            <person name="Zhu X."/>
            <person name="Sun Y."/>
        </authorList>
    </citation>
    <scope>NUCLEOTIDE SEQUENCE</scope>
    <source>
        <strain evidence="2">BYM</strain>
        <tissue evidence="2">Leaf</tissue>
    </source>
</reference>
<comment type="caution">
    <text evidence="2">The sequence shown here is derived from an EMBL/GenBank/DDBJ whole genome shotgun (WGS) entry which is preliminary data.</text>
</comment>
<gene>
    <name evidence="2" type="ORF">FNV43_RR08332</name>
</gene>
<keyword evidence="3" id="KW-1185">Reference proteome</keyword>
<dbReference type="Proteomes" id="UP000796880">
    <property type="component" value="Unassembled WGS sequence"/>
</dbReference>
<accession>A0A8K0HIA7</accession>
<proteinExistence type="predicted"/>
<feature type="compositionally biased region" description="Basic and acidic residues" evidence="1">
    <location>
        <begin position="669"/>
        <end position="678"/>
    </location>
</feature>
<dbReference type="AlphaFoldDB" id="A0A8K0HIA7"/>
<evidence type="ECO:0000313" key="2">
    <source>
        <dbReference type="EMBL" id="KAF3452234.1"/>
    </source>
</evidence>
<protein>
    <submittedName>
        <fullName evidence="2">Uncharacterized protein</fullName>
    </submittedName>
</protein>
<sequence length="741" mass="82169">MLLVSPNRFLVSVNQDSPSREGRESLYFRLGRSRHSRNSPESAKTFLYTSSRAAFMAIITSFSRGHGMALFLVLFNRCRVPLFPVRESPSALSGRARILMSEDKRYPLSKGVIRAVGGPLESCGSLPLHEWVVNLEGARLLFRRVLDNLAVVRSPLLGAGVLGRWGFLFLNQFGCVSPEIGITFSYKLAGQRWIEGKIDLSSSGAGPSIDHRASSTLTEFILLKRKKLLLMLHFVVPCCSPLPEAKDGVEPSFQDLQSDTFPLCYLAKPATSCAKVKRLFFLHRSLFFYICGGGLPEKRGQLLSPLLNLPFLIESSKPLHYREGCSSSPADPLFMRQCDAAEKRRLRADRCLPGEIGALETRYAVRLNSLAPRSLRSEPGSRTFSHRFPSPSHRQKEVLIPWCQRASSFLVLPKNFLDSHWRKTLPRQGENRLLLAASPIYSIMAGLETSEEDHHLYPVSSSGSNYRGFGSELSLPVSLVGKGRSTRAYAKDDFPNTRSPTHACEKEVGFTLEEILLSSVTPSLLPLLGSSHNRIRCRRIPFSSHLSTQEAAQSRVRRRRVKLAEEPDPRWNVRRTEGSPEISYYSLSISRALQVEASCLPHMDTLIYRPTPMRIGLDLRRRSTTGIVLSVALALEGRIDSIGHSLSEPIRRFLTLIAYSKGGISRVRSENSVTKKETCPSGNGKMGNQSLASGKPIMPIEMVILSGKAVFLASIIKRDSVTAASDSIPEKSANAALLHIG</sequence>